<keyword evidence="3" id="KW-1185">Reference proteome</keyword>
<keyword evidence="1" id="KW-0472">Membrane</keyword>
<name>A0ABD5Q1X0_9EURY</name>
<organism evidence="2 3">
    <name type="scientific">Halorussus aquaticus</name>
    <dbReference type="NCBI Taxonomy" id="2953748"/>
    <lineage>
        <taxon>Archaea</taxon>
        <taxon>Methanobacteriati</taxon>
        <taxon>Methanobacteriota</taxon>
        <taxon>Stenosarchaea group</taxon>
        <taxon>Halobacteria</taxon>
        <taxon>Halobacteriales</taxon>
        <taxon>Haladaptataceae</taxon>
        <taxon>Halorussus</taxon>
    </lineage>
</organism>
<keyword evidence="1" id="KW-1133">Transmembrane helix</keyword>
<reference evidence="2 3" key="1">
    <citation type="journal article" date="2019" name="Int. J. Syst. Evol. Microbiol.">
        <title>The Global Catalogue of Microorganisms (GCM) 10K type strain sequencing project: providing services to taxonomists for standard genome sequencing and annotation.</title>
        <authorList>
            <consortium name="The Broad Institute Genomics Platform"/>
            <consortium name="The Broad Institute Genome Sequencing Center for Infectious Disease"/>
            <person name="Wu L."/>
            <person name="Ma J."/>
        </authorList>
    </citation>
    <scope>NUCLEOTIDE SEQUENCE [LARGE SCALE GENOMIC DNA]</scope>
    <source>
        <strain evidence="2 3">XZYJ18</strain>
    </source>
</reference>
<dbReference type="AlphaFoldDB" id="A0ABD5Q1X0"/>
<feature type="transmembrane region" description="Helical" evidence="1">
    <location>
        <begin position="29"/>
        <end position="50"/>
    </location>
</feature>
<evidence type="ECO:0000313" key="2">
    <source>
        <dbReference type="EMBL" id="MFC4824767.1"/>
    </source>
</evidence>
<accession>A0ABD5Q1X0</accession>
<protein>
    <submittedName>
        <fullName evidence="2">Uncharacterized protein</fullName>
    </submittedName>
</protein>
<evidence type="ECO:0000313" key="3">
    <source>
        <dbReference type="Proteomes" id="UP001595945"/>
    </source>
</evidence>
<sequence length="70" mass="7612">MRKDTILLLLFGGTVVVQSAWFLSSSAELTTFVMGVNLGVVLVGTGLSALKLLRPGTYRFQYESDPSEET</sequence>
<dbReference type="Proteomes" id="UP001595945">
    <property type="component" value="Unassembled WGS sequence"/>
</dbReference>
<comment type="caution">
    <text evidence="2">The sequence shown here is derived from an EMBL/GenBank/DDBJ whole genome shotgun (WGS) entry which is preliminary data.</text>
</comment>
<proteinExistence type="predicted"/>
<dbReference type="EMBL" id="JBHSHT010000001">
    <property type="protein sequence ID" value="MFC4824767.1"/>
    <property type="molecule type" value="Genomic_DNA"/>
</dbReference>
<dbReference type="RefSeq" id="WP_254269512.1">
    <property type="nucleotide sequence ID" value="NZ_CP100400.1"/>
</dbReference>
<evidence type="ECO:0000256" key="1">
    <source>
        <dbReference type="SAM" id="Phobius"/>
    </source>
</evidence>
<dbReference type="GeneID" id="73044535"/>
<gene>
    <name evidence="2" type="ORF">ACFO9K_10895</name>
</gene>
<keyword evidence="1" id="KW-0812">Transmembrane</keyword>